<sequence>MEEISMSGQSNAESRGQLLIVTAVVIAALLLSLSMVLNMALFTEAQSTSVTFSDTARGESLKDTHITNIAQTIAIENSQMDGQAPSDTHAVIANINAQTTQRQTTYGAIASLTHDSTTTGTRIAWTNSDASLTNTDGNETWVVTDGIGEIRAYSMNFSTLPSLSDPSVAALEANAFGVTFNPSDSENATRYVYRNSGEIHITGVDETATVTTSCRIPERTTTTIHFTTNTLTSAVEESPCRNLWPGFDVDELQFNNGDTATGEFAYVISSGSVAPDDGGTHNEIETATAVYALTVTYEYITDDTEYTTSTRLAKGEP</sequence>
<organism evidence="2 3">
    <name type="scientific">Halonotius roseus</name>
    <dbReference type="NCBI Taxonomy" id="2511997"/>
    <lineage>
        <taxon>Archaea</taxon>
        <taxon>Methanobacteriati</taxon>
        <taxon>Methanobacteriota</taxon>
        <taxon>Stenosarchaea group</taxon>
        <taxon>Halobacteria</taxon>
        <taxon>Halobacteriales</taxon>
        <taxon>Haloferacaceae</taxon>
        <taxon>Halonotius</taxon>
    </lineage>
</organism>
<protein>
    <submittedName>
        <fullName evidence="2">Uncharacterized protein</fullName>
    </submittedName>
</protein>
<evidence type="ECO:0000256" key="1">
    <source>
        <dbReference type="SAM" id="Phobius"/>
    </source>
</evidence>
<keyword evidence="1" id="KW-0472">Membrane</keyword>
<dbReference type="AlphaFoldDB" id="A0A544QML8"/>
<reference evidence="2 3" key="1">
    <citation type="submission" date="2019-02" db="EMBL/GenBank/DDBJ databases">
        <title>Halonotius sp. a new haloqrchaeon isolated from saline water.</title>
        <authorList>
            <person name="Duran-Viseras A."/>
            <person name="Sanchez-Porro C."/>
            <person name="Ventosa A."/>
        </authorList>
    </citation>
    <scope>NUCLEOTIDE SEQUENCE [LARGE SCALE GENOMIC DNA]</scope>
    <source>
        <strain evidence="2 3">F9-27</strain>
    </source>
</reference>
<gene>
    <name evidence="2" type="ORF">EWF95_06580</name>
</gene>
<name>A0A544QML8_9EURY</name>
<evidence type="ECO:0000313" key="2">
    <source>
        <dbReference type="EMBL" id="TQQ80157.1"/>
    </source>
</evidence>
<dbReference type="RefSeq" id="WP_142443280.1">
    <property type="nucleotide sequence ID" value="NZ_SESI01000002.1"/>
</dbReference>
<feature type="transmembrane region" description="Helical" evidence="1">
    <location>
        <begin position="18"/>
        <end position="42"/>
    </location>
</feature>
<evidence type="ECO:0000313" key="3">
    <source>
        <dbReference type="Proteomes" id="UP000315385"/>
    </source>
</evidence>
<dbReference type="EMBL" id="SESI01000002">
    <property type="protein sequence ID" value="TQQ80157.1"/>
    <property type="molecule type" value="Genomic_DNA"/>
</dbReference>
<accession>A0A544QML8</accession>
<dbReference type="Proteomes" id="UP000315385">
    <property type="component" value="Unassembled WGS sequence"/>
</dbReference>
<proteinExistence type="predicted"/>
<comment type="caution">
    <text evidence="2">The sequence shown here is derived from an EMBL/GenBank/DDBJ whole genome shotgun (WGS) entry which is preliminary data.</text>
</comment>
<keyword evidence="1" id="KW-1133">Transmembrane helix</keyword>
<keyword evidence="3" id="KW-1185">Reference proteome</keyword>
<keyword evidence="1" id="KW-0812">Transmembrane</keyword>